<proteinExistence type="predicted"/>
<accession>K6C8R7</accession>
<sequence length="62" mass="7556">MIEVRYRNKSNNLEVIYVNEESAELLKDWIKDGQKDEKKYFTTDNNEKVYYKQVSKIDYDLT</sequence>
<organism evidence="1 2">
    <name type="scientific">Schinkia azotoformans LMG 9581</name>
    <dbReference type="NCBI Taxonomy" id="1131731"/>
    <lineage>
        <taxon>Bacteria</taxon>
        <taxon>Bacillati</taxon>
        <taxon>Bacillota</taxon>
        <taxon>Bacilli</taxon>
        <taxon>Bacillales</taxon>
        <taxon>Bacillaceae</taxon>
        <taxon>Calidifontibacillus/Schinkia group</taxon>
        <taxon>Schinkia</taxon>
    </lineage>
</organism>
<dbReference type="EMBL" id="AJLR01000046">
    <property type="protein sequence ID" value="EKN67480.1"/>
    <property type="molecule type" value="Genomic_DNA"/>
</dbReference>
<dbReference type="PATRIC" id="fig|1131731.3.peg.1738"/>
<reference evidence="1 2" key="1">
    <citation type="journal article" date="2012" name="Front. Microbiol.">
        <title>Redundancy and modularity in membrane-associated dissimilatory nitrate reduction in Bacillus.</title>
        <authorList>
            <person name="Heylen K."/>
            <person name="Keltjens J."/>
        </authorList>
    </citation>
    <scope>NUCLEOTIDE SEQUENCE [LARGE SCALE GENOMIC DNA]</scope>
    <source>
        <strain evidence="1 2">LMG 9581</strain>
    </source>
</reference>
<evidence type="ECO:0000313" key="1">
    <source>
        <dbReference type="EMBL" id="EKN67480.1"/>
    </source>
</evidence>
<comment type="caution">
    <text evidence="1">The sequence shown here is derived from an EMBL/GenBank/DDBJ whole genome shotgun (WGS) entry which is preliminary data.</text>
</comment>
<evidence type="ECO:0000313" key="2">
    <source>
        <dbReference type="Proteomes" id="UP000006315"/>
    </source>
</evidence>
<gene>
    <name evidence="1" type="ORF">BAZO_08321</name>
</gene>
<dbReference type="AlphaFoldDB" id="K6C8R7"/>
<name>K6C8R7_SCHAZ</name>
<keyword evidence="2" id="KW-1185">Reference proteome</keyword>
<protein>
    <submittedName>
        <fullName evidence="1">Uncharacterized protein</fullName>
    </submittedName>
</protein>
<dbReference type="Proteomes" id="UP000006315">
    <property type="component" value="Unassembled WGS sequence"/>
</dbReference>
<dbReference type="RefSeq" id="WP_003330928.1">
    <property type="nucleotide sequence ID" value="NZ_AJLR01000046.1"/>
</dbReference>
<dbReference type="STRING" id="1131731.BAZO_08321"/>